<feature type="signal peptide" evidence="1">
    <location>
        <begin position="1"/>
        <end position="15"/>
    </location>
</feature>
<evidence type="ECO:0000313" key="2">
    <source>
        <dbReference type="EMBL" id="PHH63978.1"/>
    </source>
</evidence>
<reference evidence="2 3" key="1">
    <citation type="submission" date="2017-06" db="EMBL/GenBank/DDBJ databases">
        <title>Ant-infecting Ophiocordyceps genomes reveal a high diversity of potential behavioral manipulation genes and a possible major role for enterotoxins.</title>
        <authorList>
            <person name="De Bekker C."/>
            <person name="Evans H.C."/>
            <person name="Brachmann A."/>
            <person name="Hughes D.P."/>
        </authorList>
    </citation>
    <scope>NUCLEOTIDE SEQUENCE [LARGE SCALE GENOMIC DNA]</scope>
    <source>
        <strain evidence="2 3">Map64</strain>
    </source>
</reference>
<dbReference type="OrthoDB" id="4941312at2759"/>
<evidence type="ECO:0000256" key="1">
    <source>
        <dbReference type="SAM" id="SignalP"/>
    </source>
</evidence>
<name>A0A2C5XIL6_9HYPO</name>
<organism evidence="2 3">
    <name type="scientific">Ophiocordyceps australis</name>
    <dbReference type="NCBI Taxonomy" id="1399860"/>
    <lineage>
        <taxon>Eukaryota</taxon>
        <taxon>Fungi</taxon>
        <taxon>Dikarya</taxon>
        <taxon>Ascomycota</taxon>
        <taxon>Pezizomycotina</taxon>
        <taxon>Sordariomycetes</taxon>
        <taxon>Hypocreomycetidae</taxon>
        <taxon>Hypocreales</taxon>
        <taxon>Ophiocordycipitaceae</taxon>
        <taxon>Ophiocordyceps</taxon>
    </lineage>
</organism>
<proteinExistence type="predicted"/>
<comment type="caution">
    <text evidence="2">The sequence shown here is derived from an EMBL/GenBank/DDBJ whole genome shotgun (WGS) entry which is preliminary data.</text>
</comment>
<keyword evidence="3" id="KW-1185">Reference proteome</keyword>
<dbReference type="AlphaFoldDB" id="A0A2C5XIL6"/>
<dbReference type="Proteomes" id="UP000226192">
    <property type="component" value="Unassembled WGS sequence"/>
</dbReference>
<gene>
    <name evidence="2" type="ORF">CDD81_5197</name>
</gene>
<accession>A0A2C5XIL6</accession>
<dbReference type="EMBL" id="NJET01000039">
    <property type="protein sequence ID" value="PHH63978.1"/>
    <property type="molecule type" value="Genomic_DNA"/>
</dbReference>
<feature type="chain" id="PRO_5013242626" evidence="1">
    <location>
        <begin position="16"/>
        <end position="319"/>
    </location>
</feature>
<keyword evidence="1" id="KW-0732">Signal</keyword>
<sequence>MKSSIILTLAGLGAAFRGAKIPWYAPSSASGRCGGPMGYLDHVCGTKAYCDAFDRAYDHTDGFFTTKAACYAAHKRQWEPVAQVKPAALLPWIAQGSHMAQCGAGPWPITDARCGTQRYCEAHDTVSIVRTDMPVGTRKERLAEAAKTRPFVSAAQCFAAHEPNPSPSRRLEPWVDVTERQHQLCGLYHYRESECGTARYCAAFDHEPELIDGRFANSVRCLRAHKKPPSGANLASRKLAWQWPGTSVHSCAENHFYDIFVCGTRIYCDAFDLDRTHANGRFKSSAQCYEAFEEEPLAVYSLSATKLSRMATKGGGEYQ</sequence>
<protein>
    <submittedName>
        <fullName evidence="2">Uncharacterized protein</fullName>
    </submittedName>
</protein>
<evidence type="ECO:0000313" key="3">
    <source>
        <dbReference type="Proteomes" id="UP000226192"/>
    </source>
</evidence>